<dbReference type="RefSeq" id="WP_070069043.1">
    <property type="nucleotide sequence ID" value="NZ_MKKK01000008.1"/>
</dbReference>
<sequence length="235" mass="27632">MSKFAFLLKQLDAYDAMAQHQDPILAKRFIQVQNWQKQRVQYTHQALFNTKQHRLISHYFLNRLYGASDFDQLAFQLRRIANHAHLVEKIIPANALKTGDAAIELAYLSLRLDEDIAQYLLKHFPADYELNDEIMRQAYLQCDQYSLRCQQMALLDTLGEKLDLYLRSRIVKTAFKLSKGMAYRYKVDPIYEFINEGFQAMEPLQSAKIFIQGFTQKERQIIEAVHNGHPRPFEL</sequence>
<name>A0A1E7RDU4_9GAMM</name>
<evidence type="ECO:0000259" key="1">
    <source>
        <dbReference type="Pfam" id="PF26621"/>
    </source>
</evidence>
<accession>A0A1E7RDU4</accession>
<dbReference type="NCBIfam" id="NF047641">
    <property type="entry name" value="FFLEE_fam"/>
    <property type="match status" value="1"/>
</dbReference>
<dbReference type="OrthoDB" id="7957365at2"/>
<dbReference type="InterPro" id="IPR058063">
    <property type="entry name" value="FFLEE_fam"/>
</dbReference>
<dbReference type="Proteomes" id="UP000185895">
    <property type="component" value="Unassembled WGS sequence"/>
</dbReference>
<dbReference type="EMBL" id="MKKK01000008">
    <property type="protein sequence ID" value="OEY97456.1"/>
    <property type="molecule type" value="Genomic_DNA"/>
</dbReference>
<evidence type="ECO:0000313" key="3">
    <source>
        <dbReference type="Proteomes" id="UP000185895"/>
    </source>
</evidence>
<gene>
    <name evidence="2" type="ORF">BJI46_09490</name>
</gene>
<dbReference type="Pfam" id="PF26621">
    <property type="entry name" value="DUF8198"/>
    <property type="match status" value="1"/>
</dbReference>
<proteinExistence type="predicted"/>
<protein>
    <recommendedName>
        <fullName evidence="1">DUF8198 domain-containing protein</fullName>
    </recommendedName>
</protein>
<dbReference type="STRING" id="1262585.BJI46_09490"/>
<keyword evidence="3" id="KW-1185">Reference proteome</keyword>
<comment type="caution">
    <text evidence="2">The sequence shown here is derived from an EMBL/GenBank/DDBJ whole genome shotgun (WGS) entry which is preliminary data.</text>
</comment>
<reference evidence="2 3" key="1">
    <citation type="submission" date="2016-09" db="EMBL/GenBank/DDBJ databases">
        <authorList>
            <person name="Capua I."/>
            <person name="De Benedictis P."/>
            <person name="Joannis T."/>
            <person name="Lombin L.H."/>
            <person name="Cattoli G."/>
        </authorList>
    </citation>
    <scope>NUCLEOTIDE SEQUENCE [LARGE SCALE GENOMIC DNA]</scope>
    <source>
        <strain evidence="2 3">ANC 4671</strain>
    </source>
</reference>
<feature type="domain" description="DUF8198" evidence="1">
    <location>
        <begin position="18"/>
        <end position="232"/>
    </location>
</feature>
<dbReference type="InterPro" id="IPR058511">
    <property type="entry name" value="DUF8198"/>
</dbReference>
<evidence type="ECO:0000313" key="2">
    <source>
        <dbReference type="EMBL" id="OEY97456.1"/>
    </source>
</evidence>
<dbReference type="AlphaFoldDB" id="A0A1E7RDU4"/>
<organism evidence="2 3">
    <name type="scientific">Acinetobacter qingfengensis</name>
    <dbReference type="NCBI Taxonomy" id="1262585"/>
    <lineage>
        <taxon>Bacteria</taxon>
        <taxon>Pseudomonadati</taxon>
        <taxon>Pseudomonadota</taxon>
        <taxon>Gammaproteobacteria</taxon>
        <taxon>Moraxellales</taxon>
        <taxon>Moraxellaceae</taxon>
        <taxon>Acinetobacter</taxon>
    </lineage>
</organism>